<sequence length="372" mass="38751">MHSTAIDRRLFLAMAASAGLSTAAAWGVEGPEAPSYLAARKAAGRFEVAVVDGRGRDVLVVPLGDRGHSFAVRPDGSGAVAFARQPGRFAVAFDLTGRTPLQAVAAAQDRHFFGHGTFADRGRLLVATENDYVGGRGVLGLYDPADGLRRIGEFDSGGLDPHEVVLLPDGRTLCIANGGLLLHPDYGKLPLNLDEMAPALAYVDAATGDLLELARLDPALHKLAFHHLAVDAAGHVWVGGQYHGSDADRPPLVGRHRRGHAIEMFAGPPDVLRRLRNYIGSVAVDASGTIVATSSPRGGIVAYWDAATGDCLGTTEIADGCGVAPARRPGGFLVSSGDGRLIEAGADGAADSILSASQTLSWDNHLRRVAAG</sequence>
<protein>
    <recommendedName>
        <fullName evidence="3">DUF1513 domain-containing protein</fullName>
    </recommendedName>
</protein>
<reference evidence="1 2" key="1">
    <citation type="submission" date="2019-03" db="EMBL/GenBank/DDBJ databases">
        <title>Genomic Encyclopedia of Type Strains, Phase IV (KMG-IV): sequencing the most valuable type-strain genomes for metagenomic binning, comparative biology and taxonomic classification.</title>
        <authorList>
            <person name="Goeker M."/>
        </authorList>
    </citation>
    <scope>NUCLEOTIDE SEQUENCE [LARGE SCALE GENOMIC DNA]</scope>
    <source>
        <strain evidence="1 2">DSM 19345</strain>
    </source>
</reference>
<dbReference type="RefSeq" id="WP_132804601.1">
    <property type="nucleotide sequence ID" value="NZ_SMAK01000001.1"/>
</dbReference>
<comment type="caution">
    <text evidence="1">The sequence shown here is derived from an EMBL/GenBank/DDBJ whole genome shotgun (WGS) entry which is preliminary data.</text>
</comment>
<gene>
    <name evidence="1" type="ORF">EDC22_10145</name>
</gene>
<dbReference type="EMBL" id="SMAK01000001">
    <property type="protein sequence ID" value="TCT13185.1"/>
    <property type="molecule type" value="Genomic_DNA"/>
</dbReference>
<evidence type="ECO:0008006" key="3">
    <source>
        <dbReference type="Google" id="ProtNLM"/>
    </source>
</evidence>
<dbReference type="Gene3D" id="2.130.10.10">
    <property type="entry name" value="YVTN repeat-like/Quinoprotein amine dehydrogenase"/>
    <property type="match status" value="1"/>
</dbReference>
<dbReference type="SUPFAM" id="SSF50969">
    <property type="entry name" value="YVTN repeat-like/Quinoprotein amine dehydrogenase"/>
    <property type="match status" value="1"/>
</dbReference>
<dbReference type="Pfam" id="PF07433">
    <property type="entry name" value="DUF1513"/>
    <property type="match status" value="1"/>
</dbReference>
<accession>A0A4R3MGT3</accession>
<organism evidence="1 2">
    <name type="scientific">Tepidamorphus gemmatus</name>
    <dbReference type="NCBI Taxonomy" id="747076"/>
    <lineage>
        <taxon>Bacteria</taxon>
        <taxon>Pseudomonadati</taxon>
        <taxon>Pseudomonadota</taxon>
        <taxon>Alphaproteobacteria</taxon>
        <taxon>Hyphomicrobiales</taxon>
        <taxon>Tepidamorphaceae</taxon>
        <taxon>Tepidamorphus</taxon>
    </lineage>
</organism>
<dbReference type="PIRSF" id="PIRSF028101">
    <property type="entry name" value="UCP028101"/>
    <property type="match status" value="1"/>
</dbReference>
<dbReference type="InterPro" id="IPR006311">
    <property type="entry name" value="TAT_signal"/>
</dbReference>
<dbReference type="InterPro" id="IPR011044">
    <property type="entry name" value="Quino_amine_DH_bsu"/>
</dbReference>
<evidence type="ECO:0000313" key="1">
    <source>
        <dbReference type="EMBL" id="TCT13185.1"/>
    </source>
</evidence>
<name>A0A4R3MGT3_9HYPH</name>
<evidence type="ECO:0000313" key="2">
    <source>
        <dbReference type="Proteomes" id="UP000295678"/>
    </source>
</evidence>
<dbReference type="OrthoDB" id="5624218at2"/>
<dbReference type="Proteomes" id="UP000295678">
    <property type="component" value="Unassembled WGS sequence"/>
</dbReference>
<dbReference type="InterPro" id="IPR008311">
    <property type="entry name" value="UCP028101"/>
</dbReference>
<proteinExistence type="predicted"/>
<dbReference type="AlphaFoldDB" id="A0A4R3MGT3"/>
<keyword evidence="2" id="KW-1185">Reference proteome</keyword>
<dbReference type="InterPro" id="IPR015943">
    <property type="entry name" value="WD40/YVTN_repeat-like_dom_sf"/>
</dbReference>
<dbReference type="PROSITE" id="PS51318">
    <property type="entry name" value="TAT"/>
    <property type="match status" value="1"/>
</dbReference>